<gene>
    <name evidence="3" type="ORF">KILIM_015_00310</name>
</gene>
<dbReference type="GO" id="GO:0003700">
    <property type="term" value="F:DNA-binding transcription factor activity"/>
    <property type="evidence" value="ECO:0007669"/>
    <property type="project" value="InterPro"/>
</dbReference>
<dbReference type="Pfam" id="PF12840">
    <property type="entry name" value="HTH_20"/>
    <property type="match status" value="1"/>
</dbReference>
<dbReference type="STRING" id="1184609.KILIM_015_00310"/>
<comment type="caution">
    <text evidence="3">The sequence shown here is derived from an EMBL/GenBank/DDBJ whole genome shotgun (WGS) entry which is preliminary data.</text>
</comment>
<name>K6WME6_9MICO</name>
<dbReference type="CDD" id="cd00090">
    <property type="entry name" value="HTH_ARSR"/>
    <property type="match status" value="1"/>
</dbReference>
<dbReference type="SUPFAM" id="SSF46785">
    <property type="entry name" value="Winged helix' DNA-binding domain"/>
    <property type="match status" value="1"/>
</dbReference>
<dbReference type="eggNOG" id="COG0640">
    <property type="taxonomic scope" value="Bacteria"/>
</dbReference>
<dbReference type="InterPro" id="IPR036390">
    <property type="entry name" value="WH_DNA-bd_sf"/>
</dbReference>
<dbReference type="OrthoDB" id="7945987at2"/>
<sequence>MAPIAKSPDKSPGQGRLRRRVPAPDRLRGLAHPVRVRVLSALRTAGPSTATALANRLGLNSGATSYHLRQLAAYGFIEEANDLGNRRDRFWKVPEGTTVPSALPTTGKAPKASIGDVDARAAFLQARLVEHHDAAQAAVEGHPELDEGWSAASDMTTHIVTLDHTRAAKLMHDISALIEAAQAQSGSTNGSNGNGSNGNGSNGNGSESAARPFVVQVQGFLAPAQPEG</sequence>
<protein>
    <submittedName>
        <fullName evidence="3">Putative ArsR family transcriptional regulator</fullName>
    </submittedName>
</protein>
<evidence type="ECO:0000313" key="4">
    <source>
        <dbReference type="Proteomes" id="UP000008366"/>
    </source>
</evidence>
<evidence type="ECO:0000259" key="2">
    <source>
        <dbReference type="SMART" id="SM00418"/>
    </source>
</evidence>
<evidence type="ECO:0000256" key="1">
    <source>
        <dbReference type="SAM" id="MobiDB-lite"/>
    </source>
</evidence>
<feature type="region of interest" description="Disordered" evidence="1">
    <location>
        <begin position="1"/>
        <end position="25"/>
    </location>
</feature>
<dbReference type="RefSeq" id="WP_006591503.1">
    <property type="nucleotide sequence ID" value="NZ_BAHD01000015.1"/>
</dbReference>
<dbReference type="AlphaFoldDB" id="K6WME6"/>
<dbReference type="InterPro" id="IPR001845">
    <property type="entry name" value="HTH_ArsR_DNA-bd_dom"/>
</dbReference>
<keyword evidence="4" id="KW-1185">Reference proteome</keyword>
<proteinExistence type="predicted"/>
<reference evidence="3 4" key="1">
    <citation type="submission" date="2012-08" db="EMBL/GenBank/DDBJ databases">
        <title>Whole genome shotgun sequence of Kineosphaera limosa NBRC 100340.</title>
        <authorList>
            <person name="Yoshida I."/>
            <person name="Isaki S."/>
            <person name="Hosoyama A."/>
            <person name="Tsuchikane K."/>
            <person name="Katsumata H."/>
            <person name="Ando Y."/>
            <person name="Ohji S."/>
            <person name="Hamada M."/>
            <person name="Tamura T."/>
            <person name="Yamazoe A."/>
            <person name="Yamazaki S."/>
            <person name="Fujita N."/>
        </authorList>
    </citation>
    <scope>NUCLEOTIDE SEQUENCE [LARGE SCALE GENOMIC DNA]</scope>
    <source>
        <strain evidence="3 4">NBRC 100340</strain>
    </source>
</reference>
<evidence type="ECO:0000313" key="3">
    <source>
        <dbReference type="EMBL" id="GAB94971.1"/>
    </source>
</evidence>
<feature type="compositionally biased region" description="Gly residues" evidence="1">
    <location>
        <begin position="192"/>
        <end position="203"/>
    </location>
</feature>
<dbReference type="InterPro" id="IPR011991">
    <property type="entry name" value="ArsR-like_HTH"/>
</dbReference>
<feature type="domain" description="HTH arsR-type" evidence="2">
    <location>
        <begin position="25"/>
        <end position="128"/>
    </location>
</feature>
<dbReference type="SMART" id="SM00418">
    <property type="entry name" value="HTH_ARSR"/>
    <property type="match status" value="1"/>
</dbReference>
<feature type="region of interest" description="Disordered" evidence="1">
    <location>
        <begin position="182"/>
        <end position="214"/>
    </location>
</feature>
<dbReference type="EMBL" id="BAHD01000015">
    <property type="protein sequence ID" value="GAB94971.1"/>
    <property type="molecule type" value="Genomic_DNA"/>
</dbReference>
<dbReference type="InterPro" id="IPR036388">
    <property type="entry name" value="WH-like_DNA-bd_sf"/>
</dbReference>
<organism evidence="3 4">
    <name type="scientific">Kineosphaera limosa NBRC 100340</name>
    <dbReference type="NCBI Taxonomy" id="1184609"/>
    <lineage>
        <taxon>Bacteria</taxon>
        <taxon>Bacillati</taxon>
        <taxon>Actinomycetota</taxon>
        <taxon>Actinomycetes</taxon>
        <taxon>Micrococcales</taxon>
        <taxon>Dermatophilaceae</taxon>
        <taxon>Kineosphaera</taxon>
    </lineage>
</organism>
<accession>K6WME6</accession>
<dbReference type="Proteomes" id="UP000008366">
    <property type="component" value="Unassembled WGS sequence"/>
</dbReference>
<dbReference type="Gene3D" id="1.10.10.10">
    <property type="entry name" value="Winged helix-like DNA-binding domain superfamily/Winged helix DNA-binding domain"/>
    <property type="match status" value="1"/>
</dbReference>